<keyword evidence="4" id="KW-1185">Reference proteome</keyword>
<evidence type="ECO:0000313" key="4">
    <source>
        <dbReference type="Proteomes" id="UP001500280"/>
    </source>
</evidence>
<feature type="compositionally biased region" description="Basic and acidic residues" evidence="1">
    <location>
        <begin position="1"/>
        <end position="18"/>
    </location>
</feature>
<feature type="transmembrane region" description="Helical" evidence="2">
    <location>
        <begin position="41"/>
        <end position="62"/>
    </location>
</feature>
<sequence>MNLQDLRRELDTRAEESAARQPDLLPGIHNKIRRTKQRRTATALASVAAIAALAVAVVPGVLNTSTPDPAENVPQDYIQNGKTVPGMVNGDKLLKAWVGDPSQNKVSFAWIPTTTKISIYASCDSAGYAVPKEVRVWIGDWYAGSAPCRDGSTESETLPLGSFEPTSALWLDAPVGKATTVTAQVVGTDSGKPDTVDQLQLGIYAAADAPAASDAAPTRVPAVGPDDFQSGGIVYRKHFGGDTLLGATVGQAGQKQVSFSFTSTGAPLVLHEFCSANKGIAGTSLPPYQVATSLNGTLVSEATCGASSTDAVAGTSHGVASPPAGQRVDVTSQIVPVAGKQAPPLPADVRLGVGVYSQGKQRSVDGVGLAERIELGGYEYRLADIRQARGPAGKVAIDTPADQPFVIVYGSSKLGIAGPAEGEMSCRERATGISVAAAQHGDLGRSLVPFAAGPPGQAEMKVTKGKPTKGTVFIGIYLPV</sequence>
<keyword evidence="2" id="KW-0812">Transmembrane</keyword>
<feature type="region of interest" description="Disordered" evidence="1">
    <location>
        <begin position="1"/>
        <end position="21"/>
    </location>
</feature>
<protein>
    <submittedName>
        <fullName evidence="3">Uncharacterized protein</fullName>
    </submittedName>
</protein>
<evidence type="ECO:0000256" key="2">
    <source>
        <dbReference type="SAM" id="Phobius"/>
    </source>
</evidence>
<reference evidence="4" key="1">
    <citation type="journal article" date="2019" name="Int. J. Syst. Evol. Microbiol.">
        <title>The Global Catalogue of Microorganisms (GCM) 10K type strain sequencing project: providing services to taxonomists for standard genome sequencing and annotation.</title>
        <authorList>
            <consortium name="The Broad Institute Genomics Platform"/>
            <consortium name="The Broad Institute Genome Sequencing Center for Infectious Disease"/>
            <person name="Wu L."/>
            <person name="Ma J."/>
        </authorList>
    </citation>
    <scope>NUCLEOTIDE SEQUENCE [LARGE SCALE GENOMIC DNA]</scope>
    <source>
        <strain evidence="4">JCM 14307</strain>
    </source>
</reference>
<dbReference type="EMBL" id="BAAANF010000002">
    <property type="protein sequence ID" value="GAA1664458.1"/>
    <property type="molecule type" value="Genomic_DNA"/>
</dbReference>
<evidence type="ECO:0000313" key="3">
    <source>
        <dbReference type="EMBL" id="GAA1664458.1"/>
    </source>
</evidence>
<proteinExistence type="predicted"/>
<name>A0ABP4S0Y2_9ACTN</name>
<evidence type="ECO:0000256" key="1">
    <source>
        <dbReference type="SAM" id="MobiDB-lite"/>
    </source>
</evidence>
<organism evidence="3 4">
    <name type="scientific">Kribbella yunnanensis</name>
    <dbReference type="NCBI Taxonomy" id="190194"/>
    <lineage>
        <taxon>Bacteria</taxon>
        <taxon>Bacillati</taxon>
        <taxon>Actinomycetota</taxon>
        <taxon>Actinomycetes</taxon>
        <taxon>Propionibacteriales</taxon>
        <taxon>Kribbellaceae</taxon>
        <taxon>Kribbella</taxon>
    </lineage>
</organism>
<gene>
    <name evidence="3" type="ORF">GCM10009745_02800</name>
</gene>
<dbReference type="Proteomes" id="UP001500280">
    <property type="component" value="Unassembled WGS sequence"/>
</dbReference>
<comment type="caution">
    <text evidence="3">The sequence shown here is derived from an EMBL/GenBank/DDBJ whole genome shotgun (WGS) entry which is preliminary data.</text>
</comment>
<keyword evidence="2" id="KW-0472">Membrane</keyword>
<accession>A0ABP4S0Y2</accession>
<dbReference type="RefSeq" id="WP_344144254.1">
    <property type="nucleotide sequence ID" value="NZ_BAAANF010000002.1"/>
</dbReference>
<keyword evidence="2" id="KW-1133">Transmembrane helix</keyword>